<dbReference type="InterPro" id="IPR007061">
    <property type="entry name" value="MST-like"/>
</dbReference>
<name>A0A7W7V8N1_9ACTN</name>
<accession>A0A7W7V8N1</accession>
<dbReference type="InterPro" id="IPR034660">
    <property type="entry name" value="DinB/YfiT-like"/>
</dbReference>
<feature type="region of interest" description="Disordered" evidence="1">
    <location>
        <begin position="1"/>
        <end position="60"/>
    </location>
</feature>
<dbReference type="SUPFAM" id="SSF109854">
    <property type="entry name" value="DinB/YfiT-like putative metalloenzymes"/>
    <property type="match status" value="1"/>
</dbReference>
<feature type="compositionally biased region" description="Basic and acidic residues" evidence="1">
    <location>
        <begin position="33"/>
        <end position="47"/>
    </location>
</feature>
<dbReference type="EMBL" id="JACHJI010000010">
    <property type="protein sequence ID" value="MBB4901245.1"/>
    <property type="molecule type" value="Genomic_DNA"/>
</dbReference>
<keyword evidence="3" id="KW-1185">Reference proteome</keyword>
<evidence type="ECO:0008006" key="4">
    <source>
        <dbReference type="Google" id="ProtNLM"/>
    </source>
</evidence>
<evidence type="ECO:0000313" key="3">
    <source>
        <dbReference type="Proteomes" id="UP000579523"/>
    </source>
</evidence>
<dbReference type="Gene3D" id="1.20.120.450">
    <property type="entry name" value="dinb family like domain"/>
    <property type="match status" value="1"/>
</dbReference>
<gene>
    <name evidence="2" type="ORF">FHS37_005332</name>
</gene>
<reference evidence="2 3" key="1">
    <citation type="submission" date="2020-08" db="EMBL/GenBank/DDBJ databases">
        <title>Genomic Encyclopedia of Type Strains, Phase III (KMG-III): the genomes of soil and plant-associated and newly described type strains.</title>
        <authorList>
            <person name="Whitman W."/>
        </authorList>
    </citation>
    <scope>NUCLEOTIDE SEQUENCE [LARGE SCALE GENOMIC DNA]</scope>
    <source>
        <strain evidence="2 3">CECT 3273</strain>
    </source>
</reference>
<protein>
    <recommendedName>
        <fullName evidence="4">DUF664 domain-containing protein</fullName>
    </recommendedName>
</protein>
<comment type="caution">
    <text evidence="2">The sequence shown here is derived from an EMBL/GenBank/DDBJ whole genome shotgun (WGS) entry which is preliminary data.</text>
</comment>
<organism evidence="2 3">
    <name type="scientific">Streptomyces griseomycini</name>
    <dbReference type="NCBI Taxonomy" id="66895"/>
    <lineage>
        <taxon>Bacteria</taxon>
        <taxon>Bacillati</taxon>
        <taxon>Actinomycetota</taxon>
        <taxon>Actinomycetes</taxon>
        <taxon>Kitasatosporales</taxon>
        <taxon>Streptomycetaceae</taxon>
        <taxon>Streptomyces</taxon>
    </lineage>
</organism>
<evidence type="ECO:0000256" key="1">
    <source>
        <dbReference type="SAM" id="MobiDB-lite"/>
    </source>
</evidence>
<dbReference type="Proteomes" id="UP000579523">
    <property type="component" value="Unassembled WGS sequence"/>
</dbReference>
<evidence type="ECO:0000313" key="2">
    <source>
        <dbReference type="EMBL" id="MBB4901245.1"/>
    </source>
</evidence>
<feature type="compositionally biased region" description="Basic and acidic residues" evidence="1">
    <location>
        <begin position="7"/>
        <end position="16"/>
    </location>
</feature>
<dbReference type="AlphaFoldDB" id="A0A7W7V8N1"/>
<dbReference type="Pfam" id="PF04978">
    <property type="entry name" value="MST"/>
    <property type="match status" value="2"/>
</dbReference>
<sequence length="113" mass="12741">MTRRTKREGPDAEQLSRRSVRPSTMSPLGLVRHLAEVERDRRDRISDGDPPPKLYGGRDAGLHGAVAEQAVADAAYKDRAPLRGLMVHRIEEYARHRGHADLLRERVDGRVGR</sequence>
<proteinExistence type="predicted"/>